<reference evidence="2" key="1">
    <citation type="submission" date="2020-01" db="EMBL/GenBank/DDBJ databases">
        <authorList>
            <person name="Mishra B."/>
        </authorList>
    </citation>
    <scope>NUCLEOTIDE SEQUENCE [LARGE SCALE GENOMIC DNA]</scope>
</reference>
<feature type="domain" description="F-box" evidence="1">
    <location>
        <begin position="8"/>
        <end position="56"/>
    </location>
</feature>
<dbReference type="PANTHER" id="PTHR31293:SF12">
    <property type="entry name" value="RNI-LIKE SUPERFAMILY PROTEIN"/>
    <property type="match status" value="1"/>
</dbReference>
<dbReference type="InterPro" id="IPR001810">
    <property type="entry name" value="F-box_dom"/>
</dbReference>
<dbReference type="PANTHER" id="PTHR31293">
    <property type="entry name" value="RNI-LIKE SUPERFAMILY PROTEIN"/>
    <property type="match status" value="1"/>
</dbReference>
<dbReference type="Gene3D" id="3.80.10.10">
    <property type="entry name" value="Ribonuclease Inhibitor"/>
    <property type="match status" value="1"/>
</dbReference>
<proteinExistence type="predicted"/>
<dbReference type="InterPro" id="IPR036047">
    <property type="entry name" value="F-box-like_dom_sf"/>
</dbReference>
<organism evidence="2 3">
    <name type="scientific">Microthlaspi erraticum</name>
    <dbReference type="NCBI Taxonomy" id="1685480"/>
    <lineage>
        <taxon>Eukaryota</taxon>
        <taxon>Viridiplantae</taxon>
        <taxon>Streptophyta</taxon>
        <taxon>Embryophyta</taxon>
        <taxon>Tracheophyta</taxon>
        <taxon>Spermatophyta</taxon>
        <taxon>Magnoliopsida</taxon>
        <taxon>eudicotyledons</taxon>
        <taxon>Gunneridae</taxon>
        <taxon>Pentapetalae</taxon>
        <taxon>rosids</taxon>
        <taxon>malvids</taxon>
        <taxon>Brassicales</taxon>
        <taxon>Brassicaceae</taxon>
        <taxon>Coluteocarpeae</taxon>
        <taxon>Microthlaspi</taxon>
    </lineage>
</organism>
<gene>
    <name evidence="2" type="ORF">MERR_LOCUS40533</name>
</gene>
<comment type="caution">
    <text evidence="2">The sequence shown here is derived from an EMBL/GenBank/DDBJ whole genome shotgun (WGS) entry which is preliminary data.</text>
</comment>
<keyword evidence="3" id="KW-1185">Reference proteome</keyword>
<dbReference type="Gene3D" id="1.20.1280.50">
    <property type="match status" value="1"/>
</dbReference>
<dbReference type="Proteomes" id="UP000467841">
    <property type="component" value="Unassembled WGS sequence"/>
</dbReference>
<evidence type="ECO:0000259" key="1">
    <source>
        <dbReference type="PROSITE" id="PS50181"/>
    </source>
</evidence>
<evidence type="ECO:0000313" key="2">
    <source>
        <dbReference type="EMBL" id="CAA7053297.1"/>
    </source>
</evidence>
<dbReference type="InterPro" id="IPR055294">
    <property type="entry name" value="FBL60-like"/>
</dbReference>
<dbReference type="AlphaFoldDB" id="A0A6D2KMX2"/>
<sequence>MMAMSCFRDSISSLPDEILGKILSLLPTKVAASTSVLSKRWRNLLGLVDSLSFDDSVVVYPNKEEATSGSHRFLDFVDKTFALLTNNKSPMIKKFSLSRLHTSHGDGCEGEYSYPRVNARINRWIWTAMERGLSELHLHGNSWWSGACLETKLLTSKTLVKLTLSGGYFFEVERVFFPALKSLSILSAFRLDYPNYSRLLDGCPVLEELFIRDAHHPDYSQRLNHGCLEELSISAEWVNSASIKRLVVFVNFPDDKDYHNFTYFEAPSLEYLEYSSHVFQDYLCAGLDSLVEARLDLRLWESTNDHYYDDDDGIRSNGDGTYTFVFVKVEPKVPFGDVTNLVAAISNITTLHLSPDSLEAFHFCCESMPVFYNLLKLSIESNKEKGWQVMPLLLDSCPKLHTLVIKGLVHRVTIRCGDACACSPKKHMRKKNKKRKFDEEEEEEEERKKVCCLWTCKVKVLEILEYGASFQELKQMRHFLGNLGWLQTVKVSVDTDKNLHNNCFLRANLLSLPRLSSKCNIQFI</sequence>
<dbReference type="SMART" id="SM00579">
    <property type="entry name" value="FBD"/>
    <property type="match status" value="1"/>
</dbReference>
<dbReference type="Pfam" id="PF24758">
    <property type="entry name" value="LRR_At5g56370"/>
    <property type="match status" value="1"/>
</dbReference>
<evidence type="ECO:0000313" key="3">
    <source>
        <dbReference type="Proteomes" id="UP000467841"/>
    </source>
</evidence>
<dbReference type="PROSITE" id="PS50181">
    <property type="entry name" value="FBOX"/>
    <property type="match status" value="1"/>
</dbReference>
<dbReference type="InterPro" id="IPR055411">
    <property type="entry name" value="LRR_FXL15/At3g58940/PEG3-like"/>
</dbReference>
<dbReference type="SUPFAM" id="SSF52058">
    <property type="entry name" value="L domain-like"/>
    <property type="match status" value="1"/>
</dbReference>
<dbReference type="CDD" id="cd22160">
    <property type="entry name" value="F-box_AtFBL13-like"/>
    <property type="match status" value="1"/>
</dbReference>
<dbReference type="InterPro" id="IPR032675">
    <property type="entry name" value="LRR_dom_sf"/>
</dbReference>
<protein>
    <recommendedName>
        <fullName evidence="1">F-box domain-containing protein</fullName>
    </recommendedName>
</protein>
<dbReference type="SUPFAM" id="SSF81383">
    <property type="entry name" value="F-box domain"/>
    <property type="match status" value="1"/>
</dbReference>
<dbReference type="EMBL" id="CACVBM020001529">
    <property type="protein sequence ID" value="CAA7053297.1"/>
    <property type="molecule type" value="Genomic_DNA"/>
</dbReference>
<accession>A0A6D2KMX2</accession>
<dbReference type="Pfam" id="PF00646">
    <property type="entry name" value="F-box"/>
    <property type="match status" value="1"/>
</dbReference>
<name>A0A6D2KMX2_9BRAS</name>
<dbReference type="InterPro" id="IPR053781">
    <property type="entry name" value="F-box_AtFBL13-like"/>
</dbReference>
<dbReference type="OrthoDB" id="594935at2759"/>
<dbReference type="InterPro" id="IPR006566">
    <property type="entry name" value="FBD"/>
</dbReference>